<gene>
    <name evidence="4" type="primary">DBR1_1</name>
    <name evidence="2" type="synonym">DBR1_4</name>
    <name evidence="3" type="synonym">DBR1_9</name>
    <name evidence="3" type="ORF">g.82236</name>
    <name evidence="2" type="ORF">g.82240</name>
    <name evidence="4" type="ORF">g.82253</name>
</gene>
<evidence type="ECO:0000313" key="4">
    <source>
        <dbReference type="EMBL" id="JAT65327.1"/>
    </source>
</evidence>
<proteinExistence type="predicted"/>
<dbReference type="EMBL" id="GDJX01009512">
    <property type="protein sequence ID" value="JAT58424.1"/>
    <property type="molecule type" value="Transcribed_RNA"/>
</dbReference>
<name>A0A1D1ZEP1_9ARAE</name>
<dbReference type="GO" id="GO:0005634">
    <property type="term" value="C:nucleus"/>
    <property type="evidence" value="ECO:0007669"/>
    <property type="project" value="TreeGrafter"/>
</dbReference>
<reference evidence="4" key="1">
    <citation type="submission" date="2015-07" db="EMBL/GenBank/DDBJ databases">
        <title>Transcriptome Assembly of Anthurium amnicola.</title>
        <authorList>
            <person name="Suzuki J."/>
        </authorList>
    </citation>
    <scope>NUCLEOTIDE SEQUENCE</scope>
</reference>
<keyword evidence="1" id="KW-0472">Membrane</keyword>
<protein>
    <submittedName>
        <fullName evidence="4">Lariat debranching enzyme</fullName>
    </submittedName>
</protein>
<dbReference type="GO" id="GO:0000398">
    <property type="term" value="P:mRNA splicing, via spliceosome"/>
    <property type="evidence" value="ECO:0007669"/>
    <property type="project" value="TreeGrafter"/>
</dbReference>
<sequence>MQYLEKVKIDLFICCGDFQIEERTLASRVAELLIGKLKPLYWFSAHLHCKFPAIVQHGVNGPVAKFLSLDKCLPNRQCLYVWSACIFFGRPLHSVIGTLFWFYLSLIRCFRLWKLDQMQHVVKSCLMKSGLQ</sequence>
<dbReference type="PANTHER" id="PTHR12849:SF0">
    <property type="entry name" value="LARIAT DEBRANCHING ENZYME"/>
    <property type="match status" value="1"/>
</dbReference>
<dbReference type="PANTHER" id="PTHR12849">
    <property type="entry name" value="RNA LARIAT DEBRANCHING ENZYME"/>
    <property type="match status" value="1"/>
</dbReference>
<dbReference type="EMBL" id="GDJX01027503">
    <property type="protein sequence ID" value="JAT40433.1"/>
    <property type="molecule type" value="Transcribed_RNA"/>
</dbReference>
<feature type="transmembrane region" description="Helical" evidence="1">
    <location>
        <begin position="79"/>
        <end position="104"/>
    </location>
</feature>
<evidence type="ECO:0000256" key="1">
    <source>
        <dbReference type="SAM" id="Phobius"/>
    </source>
</evidence>
<keyword evidence="1" id="KW-0812">Transmembrane</keyword>
<keyword evidence="1" id="KW-1133">Transmembrane helix</keyword>
<organism evidence="4">
    <name type="scientific">Anthurium amnicola</name>
    <dbReference type="NCBI Taxonomy" id="1678845"/>
    <lineage>
        <taxon>Eukaryota</taxon>
        <taxon>Viridiplantae</taxon>
        <taxon>Streptophyta</taxon>
        <taxon>Embryophyta</taxon>
        <taxon>Tracheophyta</taxon>
        <taxon>Spermatophyta</taxon>
        <taxon>Magnoliopsida</taxon>
        <taxon>Liliopsida</taxon>
        <taxon>Araceae</taxon>
        <taxon>Pothoideae</taxon>
        <taxon>Potheae</taxon>
        <taxon>Anthurium</taxon>
    </lineage>
</organism>
<dbReference type="EMBL" id="GDJX01002609">
    <property type="protein sequence ID" value="JAT65327.1"/>
    <property type="molecule type" value="Transcribed_RNA"/>
</dbReference>
<evidence type="ECO:0000313" key="3">
    <source>
        <dbReference type="EMBL" id="JAT58424.1"/>
    </source>
</evidence>
<dbReference type="GO" id="GO:0008419">
    <property type="term" value="F:RNA lariat debranching enzyme activity"/>
    <property type="evidence" value="ECO:0007669"/>
    <property type="project" value="TreeGrafter"/>
</dbReference>
<evidence type="ECO:0000313" key="2">
    <source>
        <dbReference type="EMBL" id="JAT40433.1"/>
    </source>
</evidence>
<dbReference type="AlphaFoldDB" id="A0A1D1ZEP1"/>
<accession>A0A1D1ZEP1</accession>